<dbReference type="InterPro" id="IPR025795">
    <property type="entry name" value="tRNA_(uracil-5-)_MeTrfase"/>
</dbReference>
<dbReference type="Pfam" id="PF05958">
    <property type="entry name" value="tRNA_U5-meth_tr"/>
    <property type="match status" value="1"/>
</dbReference>
<gene>
    <name evidence="8" type="ORF">GLX27_002442</name>
</gene>
<dbReference type="InterPro" id="IPR029063">
    <property type="entry name" value="SAM-dependent_MTases_sf"/>
</dbReference>
<keyword evidence="3 4" id="KW-0949">S-adenosyl-L-methionine</keyword>
<feature type="binding site" evidence="4">
    <location>
        <position position="398"/>
    </location>
    <ligand>
        <name>S-adenosyl-L-methionine</name>
        <dbReference type="ChEBI" id="CHEBI:59789"/>
    </ligand>
</feature>
<dbReference type="Proteomes" id="UP000818624">
    <property type="component" value="Chromosome 2"/>
</dbReference>
<sequence length="542" mass="60654">MPFRLRRAPLIVRRIMTSVTPRSPPSPPAAPTEKKMRMQEEGIRTAPSKQDRQAAKRDRKRIHYLQKAYQKQVSKQGDPPILFDIIEMLGKERVDTILQRKEEFDRVKPFGEEVTVTIERLSSHGDGLARSPEGDRVLVVPFCLPGEVVRVVPYGAERLHFKSRLVERVGGHSPMRNDELVQCRYFGQCGGCQYQMIPYETQLELKKSVVEKAFAHFSKLDKSLVPDVLPTVGSPKVMQYRTKLTPHFDLPHALRRKSKTKNVDVGTLSVPIGFDNVNTGHVMDIEECPIGTPTINAQMPSEYAKVRANIQHYKNGATLLLRDSLADLQPETIEAQKSVVVTDHHATVYETVGDIQFSTPAGAFFQNNRSIIPLVIEYVKEQVLAQDKGKPRYLVDTYCGSGLFALSLASLFHEVAGVEISASSIECAKQNAALNQITNAQFLAGSAENIFASISYPPEQTTVVIDPPRRGCDQPFLDQLVALRPRNIVYVSCNVHTQARDVGALLRACPSYVIDSVRGFDFFPQTHHVEGVCVLHNKDYVL</sequence>
<name>A0ABY8ETP1_MALFU</name>
<dbReference type="InterPro" id="IPR010280">
    <property type="entry name" value="U5_MeTrfase_fam"/>
</dbReference>
<dbReference type="Gene3D" id="2.40.50.140">
    <property type="entry name" value="Nucleic acid-binding proteins"/>
    <property type="match status" value="1"/>
</dbReference>
<keyword evidence="2 4" id="KW-0808">Transferase</keyword>
<dbReference type="EC" id="2.1.1.35" evidence="8"/>
<reference evidence="8 9" key="1">
    <citation type="journal article" date="2020" name="Elife">
        <title>Loss of centromere function drives karyotype evolution in closely related Malassezia species.</title>
        <authorList>
            <person name="Sankaranarayanan S.R."/>
            <person name="Ianiri G."/>
            <person name="Coelho M.A."/>
            <person name="Reza M.H."/>
            <person name="Thimmappa B.C."/>
            <person name="Ganguly P."/>
            <person name="Vadnala R.N."/>
            <person name="Sun S."/>
            <person name="Siddharthan R."/>
            <person name="Tellgren-Roth C."/>
            <person name="Dawson T.L."/>
            <person name="Heitman J."/>
            <person name="Sanyal K."/>
        </authorList>
    </citation>
    <scope>NUCLEOTIDE SEQUENCE [LARGE SCALE GENOMIC DNA]</scope>
    <source>
        <strain evidence="8">CBS14141</strain>
    </source>
</reference>
<proteinExistence type="inferred from homology"/>
<accession>A0ABY8ETP1</accession>
<evidence type="ECO:0000256" key="5">
    <source>
        <dbReference type="PROSITE-ProRule" id="PRU10015"/>
    </source>
</evidence>
<feature type="binding site" evidence="4">
    <location>
        <position position="419"/>
    </location>
    <ligand>
        <name>S-adenosyl-L-methionine</name>
        <dbReference type="ChEBI" id="CHEBI:59789"/>
    </ligand>
</feature>
<feature type="binding site" evidence="4">
    <location>
        <position position="466"/>
    </location>
    <ligand>
        <name>S-adenosyl-L-methionine</name>
        <dbReference type="ChEBI" id="CHEBI:59789"/>
    </ligand>
</feature>
<dbReference type="PROSITE" id="PS01231">
    <property type="entry name" value="TRMA_2"/>
    <property type="match status" value="1"/>
</dbReference>
<evidence type="ECO:0000313" key="8">
    <source>
        <dbReference type="EMBL" id="WFD47780.1"/>
    </source>
</evidence>
<dbReference type="Pfam" id="PF01938">
    <property type="entry name" value="TRAM"/>
    <property type="match status" value="1"/>
</dbReference>
<dbReference type="InterPro" id="IPR030390">
    <property type="entry name" value="MeTrfase_TrmA_AS"/>
</dbReference>
<dbReference type="Gene3D" id="3.40.50.150">
    <property type="entry name" value="Vaccinia Virus protein VP39"/>
    <property type="match status" value="2"/>
</dbReference>
<dbReference type="PANTHER" id="PTHR11061:SF30">
    <property type="entry name" value="TRNA (URACIL(54)-C(5))-METHYLTRANSFERASE"/>
    <property type="match status" value="1"/>
</dbReference>
<feature type="active site" evidence="5">
    <location>
        <position position="493"/>
    </location>
</feature>
<dbReference type="GO" id="GO:0032259">
    <property type="term" value="P:methylation"/>
    <property type="evidence" value="ECO:0007669"/>
    <property type="project" value="UniProtKB-KW"/>
</dbReference>
<dbReference type="InterPro" id="IPR012340">
    <property type="entry name" value="NA-bd_OB-fold"/>
</dbReference>
<organism evidence="8 9">
    <name type="scientific">Malassezia furfur</name>
    <name type="common">Pityriasis versicolor infection agent</name>
    <name type="synonym">Pityrosporum furfur</name>
    <dbReference type="NCBI Taxonomy" id="55194"/>
    <lineage>
        <taxon>Eukaryota</taxon>
        <taxon>Fungi</taxon>
        <taxon>Dikarya</taxon>
        <taxon>Basidiomycota</taxon>
        <taxon>Ustilaginomycotina</taxon>
        <taxon>Malasseziomycetes</taxon>
        <taxon>Malasseziales</taxon>
        <taxon>Malasseziaceae</taxon>
        <taxon>Malassezia</taxon>
    </lineage>
</organism>
<feature type="active site" description="Nucleophile" evidence="4">
    <location>
        <position position="493"/>
    </location>
</feature>
<dbReference type="PANTHER" id="PTHR11061">
    <property type="entry name" value="RNA M5U METHYLTRANSFERASE"/>
    <property type="match status" value="1"/>
</dbReference>
<evidence type="ECO:0000256" key="4">
    <source>
        <dbReference type="PROSITE-ProRule" id="PRU01024"/>
    </source>
</evidence>
<dbReference type="CDD" id="cd02440">
    <property type="entry name" value="AdoMet_MTases"/>
    <property type="match status" value="1"/>
</dbReference>
<keyword evidence="1 4" id="KW-0489">Methyltransferase</keyword>
<dbReference type="PROSITE" id="PS50926">
    <property type="entry name" value="TRAM"/>
    <property type="match status" value="1"/>
</dbReference>
<comment type="similarity">
    <text evidence="4">Belongs to the class I-like SAM-binding methyltransferase superfamily. RNA M5U methyltransferase family.</text>
</comment>
<feature type="domain" description="TRAM" evidence="7">
    <location>
        <begin position="107"/>
        <end position="167"/>
    </location>
</feature>
<dbReference type="SUPFAM" id="SSF50249">
    <property type="entry name" value="Nucleic acid-binding proteins"/>
    <property type="match status" value="1"/>
</dbReference>
<evidence type="ECO:0000313" key="9">
    <source>
        <dbReference type="Proteomes" id="UP000818624"/>
    </source>
</evidence>
<evidence type="ECO:0000259" key="7">
    <source>
        <dbReference type="PROSITE" id="PS50926"/>
    </source>
</evidence>
<dbReference type="EMBL" id="CP046235">
    <property type="protein sequence ID" value="WFD47780.1"/>
    <property type="molecule type" value="Genomic_DNA"/>
</dbReference>
<dbReference type="InterPro" id="IPR030391">
    <property type="entry name" value="MeTrfase_TrmA_CS"/>
</dbReference>
<evidence type="ECO:0000256" key="1">
    <source>
        <dbReference type="ARBA" id="ARBA00022603"/>
    </source>
</evidence>
<dbReference type="PROSITE" id="PS01230">
    <property type="entry name" value="TRMA_1"/>
    <property type="match status" value="1"/>
</dbReference>
<dbReference type="SUPFAM" id="SSF53335">
    <property type="entry name" value="S-adenosyl-L-methionine-dependent methyltransferases"/>
    <property type="match status" value="1"/>
</dbReference>
<feature type="region of interest" description="Disordered" evidence="6">
    <location>
        <begin position="16"/>
        <end position="58"/>
    </location>
</feature>
<dbReference type="InterPro" id="IPR002792">
    <property type="entry name" value="TRAM_dom"/>
</dbReference>
<feature type="compositionally biased region" description="Basic and acidic residues" evidence="6">
    <location>
        <begin position="32"/>
        <end position="56"/>
    </location>
</feature>
<protein>
    <submittedName>
        <fullName evidence="8">tRNA (Uracil(54)-C(5))-methyltransferase</fullName>
        <ecNumber evidence="8">2.1.1.35</ecNumber>
    </submittedName>
</protein>
<dbReference type="GO" id="GO:0030697">
    <property type="term" value="F:tRNA (uracil(54)-C5)-methyltransferase activity, S-adenosyl methionine-dependent"/>
    <property type="evidence" value="ECO:0007669"/>
    <property type="project" value="UniProtKB-EC"/>
</dbReference>
<keyword evidence="9" id="KW-1185">Reference proteome</keyword>
<dbReference type="PROSITE" id="PS51687">
    <property type="entry name" value="SAM_MT_RNA_M5U"/>
    <property type="match status" value="1"/>
</dbReference>
<evidence type="ECO:0000256" key="3">
    <source>
        <dbReference type="ARBA" id="ARBA00022691"/>
    </source>
</evidence>
<evidence type="ECO:0000256" key="2">
    <source>
        <dbReference type="ARBA" id="ARBA00022679"/>
    </source>
</evidence>
<feature type="binding site" evidence="4">
    <location>
        <position position="366"/>
    </location>
    <ligand>
        <name>S-adenosyl-L-methionine</name>
        <dbReference type="ChEBI" id="CHEBI:59789"/>
    </ligand>
</feature>
<evidence type="ECO:0000256" key="6">
    <source>
        <dbReference type="SAM" id="MobiDB-lite"/>
    </source>
</evidence>
<dbReference type="PROSITE" id="PS51622">
    <property type="entry name" value="SAM_MT_RNA_M5U_2"/>
    <property type="match status" value="1"/>
</dbReference>